<comment type="caution">
    <text evidence="1">The sequence shown here is derived from an EMBL/GenBank/DDBJ whole genome shotgun (WGS) entry which is preliminary data.</text>
</comment>
<reference evidence="1" key="1">
    <citation type="submission" date="2021-01" db="EMBL/GenBank/DDBJ databases">
        <authorList>
            <consortium name="Genoscope - CEA"/>
            <person name="William W."/>
        </authorList>
    </citation>
    <scope>NUCLEOTIDE SEQUENCE</scope>
</reference>
<dbReference type="Proteomes" id="UP000692954">
    <property type="component" value="Unassembled WGS sequence"/>
</dbReference>
<dbReference type="AlphaFoldDB" id="A0A8S1RB34"/>
<accession>A0A8S1RB34</accession>
<name>A0A8S1RB34_9CILI</name>
<proteinExistence type="predicted"/>
<keyword evidence="2" id="KW-1185">Reference proteome</keyword>
<dbReference type="EMBL" id="CAJJDN010000151">
    <property type="protein sequence ID" value="CAD8124462.1"/>
    <property type="molecule type" value="Genomic_DNA"/>
</dbReference>
<evidence type="ECO:0000313" key="2">
    <source>
        <dbReference type="Proteomes" id="UP000692954"/>
    </source>
</evidence>
<evidence type="ECO:0000313" key="1">
    <source>
        <dbReference type="EMBL" id="CAD8124462.1"/>
    </source>
</evidence>
<gene>
    <name evidence="1" type="ORF">PSON_ATCC_30995.1.T1510063</name>
</gene>
<dbReference type="OrthoDB" id="307165at2759"/>
<organism evidence="1 2">
    <name type="scientific">Paramecium sonneborni</name>
    <dbReference type="NCBI Taxonomy" id="65129"/>
    <lineage>
        <taxon>Eukaryota</taxon>
        <taxon>Sar</taxon>
        <taxon>Alveolata</taxon>
        <taxon>Ciliophora</taxon>
        <taxon>Intramacronucleata</taxon>
        <taxon>Oligohymenophorea</taxon>
        <taxon>Peniculida</taxon>
        <taxon>Parameciidae</taxon>
        <taxon>Paramecium</taxon>
    </lineage>
</organism>
<sequence>MSNSEISFNFDDDVIELDKFQLNKQSNSFSKSEKKNNKEKFKQNQISLQSQNNIKQQMTKDLLFLLKFEQHMLSSINSLHQRIMRSLESELNGT</sequence>
<protein>
    <submittedName>
        <fullName evidence="1">Uncharacterized protein</fullName>
    </submittedName>
</protein>